<accession>A0ABU3MJZ7</accession>
<name>A0ABU3MJZ7_9PROT</name>
<protein>
    <submittedName>
        <fullName evidence="2">Uncharacterized protein</fullName>
    </submittedName>
</protein>
<keyword evidence="1" id="KW-0472">Membrane</keyword>
<dbReference type="RefSeq" id="WP_314284006.1">
    <property type="nucleotide sequence ID" value="NZ_JAVVDO010000041.1"/>
</dbReference>
<keyword evidence="3" id="KW-1185">Reference proteome</keyword>
<sequence length="58" mass="6529">MTLRDTPWWAWAILGGLAFVGWQRWEAMSCPALTMAACDPAGILSQEQRDRCVIPPRP</sequence>
<evidence type="ECO:0000256" key="1">
    <source>
        <dbReference type="SAM" id="Phobius"/>
    </source>
</evidence>
<reference evidence="2 3" key="1">
    <citation type="journal article" date="2019" name="Microb. Pathog.">
        <title>Comparison of VITEK 2, MALDI-TOF MS, 16S rRNA gene sequencing, and whole-genome sequencing for identification of Roseomonas mucosa.</title>
        <authorList>
            <person name="Rudolph W.W."/>
            <person name="Gunzer F."/>
            <person name="Trauth M."/>
            <person name="Bunk B."/>
            <person name="Bigge R."/>
            <person name="Schrottner P."/>
        </authorList>
    </citation>
    <scope>NUCLEOTIDE SEQUENCE [LARGE SCALE GENOMIC DNA]</scope>
    <source>
        <strain evidence="2 3">DSM 103800</strain>
    </source>
</reference>
<dbReference type="EMBL" id="JAVVDO010000041">
    <property type="protein sequence ID" value="MDT8332990.1"/>
    <property type="molecule type" value="Genomic_DNA"/>
</dbReference>
<gene>
    <name evidence="2" type="ORF">RQ831_18210</name>
</gene>
<feature type="transmembrane region" description="Helical" evidence="1">
    <location>
        <begin position="6"/>
        <end position="25"/>
    </location>
</feature>
<evidence type="ECO:0000313" key="3">
    <source>
        <dbReference type="Proteomes" id="UP001258945"/>
    </source>
</evidence>
<dbReference type="Proteomes" id="UP001258945">
    <property type="component" value="Unassembled WGS sequence"/>
</dbReference>
<proteinExistence type="predicted"/>
<keyword evidence="1" id="KW-0812">Transmembrane</keyword>
<evidence type="ECO:0000313" key="2">
    <source>
        <dbReference type="EMBL" id="MDT8332990.1"/>
    </source>
</evidence>
<comment type="caution">
    <text evidence="2">The sequence shown here is derived from an EMBL/GenBank/DDBJ whole genome shotgun (WGS) entry which is preliminary data.</text>
</comment>
<organism evidence="2 3">
    <name type="scientific">Roseomonas gilardii</name>
    <dbReference type="NCBI Taxonomy" id="257708"/>
    <lineage>
        <taxon>Bacteria</taxon>
        <taxon>Pseudomonadati</taxon>
        <taxon>Pseudomonadota</taxon>
        <taxon>Alphaproteobacteria</taxon>
        <taxon>Acetobacterales</taxon>
        <taxon>Roseomonadaceae</taxon>
        <taxon>Roseomonas</taxon>
    </lineage>
</organism>
<keyword evidence="1" id="KW-1133">Transmembrane helix</keyword>